<dbReference type="AlphaFoldDB" id="A0A545T7E9"/>
<comment type="caution">
    <text evidence="5">The sequence shown here is derived from an EMBL/GenBank/DDBJ whole genome shotgun (WGS) entry which is preliminary data.</text>
</comment>
<dbReference type="EMBL" id="VIKR01000004">
    <property type="protein sequence ID" value="TQV73154.1"/>
    <property type="molecule type" value="Genomic_DNA"/>
</dbReference>
<evidence type="ECO:0000313" key="6">
    <source>
        <dbReference type="Proteomes" id="UP000317839"/>
    </source>
</evidence>
<dbReference type="Gene3D" id="2.40.50.1020">
    <property type="entry name" value="LytTr DNA-binding domain"/>
    <property type="match status" value="1"/>
</dbReference>
<dbReference type="InterPro" id="IPR007492">
    <property type="entry name" value="LytTR_DNA-bd_dom"/>
</dbReference>
<evidence type="ECO:0000313" key="5">
    <source>
        <dbReference type="EMBL" id="TQV73154.1"/>
    </source>
</evidence>
<evidence type="ECO:0000256" key="3">
    <source>
        <dbReference type="SAM" id="Phobius"/>
    </source>
</evidence>
<accession>A0A545T7E9</accession>
<reference evidence="5 6" key="1">
    <citation type="submission" date="2019-06" db="EMBL/GenBank/DDBJ databases">
        <title>Draft genome of Aliikangiella marina GYP-15.</title>
        <authorList>
            <person name="Wang G."/>
        </authorList>
    </citation>
    <scope>NUCLEOTIDE SEQUENCE [LARGE SCALE GENOMIC DNA]</scope>
    <source>
        <strain evidence="5 6">GYP-15</strain>
    </source>
</reference>
<feature type="transmembrane region" description="Helical" evidence="3">
    <location>
        <begin position="79"/>
        <end position="102"/>
    </location>
</feature>
<dbReference type="InterPro" id="IPR046947">
    <property type="entry name" value="LytR-like"/>
</dbReference>
<dbReference type="GO" id="GO:0003677">
    <property type="term" value="F:DNA binding"/>
    <property type="evidence" value="ECO:0007669"/>
    <property type="project" value="InterPro"/>
</dbReference>
<dbReference type="PANTHER" id="PTHR37299:SF1">
    <property type="entry name" value="STAGE 0 SPORULATION PROTEIN A HOMOLOG"/>
    <property type="match status" value="1"/>
</dbReference>
<keyword evidence="6" id="KW-1185">Reference proteome</keyword>
<evidence type="ECO:0000256" key="1">
    <source>
        <dbReference type="ARBA" id="ARBA00023012"/>
    </source>
</evidence>
<feature type="transmembrane region" description="Helical" evidence="3">
    <location>
        <begin position="51"/>
        <end position="70"/>
    </location>
</feature>
<feature type="transmembrane region" description="Helical" evidence="3">
    <location>
        <begin position="12"/>
        <end position="31"/>
    </location>
</feature>
<dbReference type="RefSeq" id="WP_142943286.1">
    <property type="nucleotide sequence ID" value="NZ_VIKR01000004.1"/>
</dbReference>
<protein>
    <submittedName>
        <fullName evidence="5">LytTR family transcriptional regulator</fullName>
    </submittedName>
</protein>
<dbReference type="GO" id="GO:0000156">
    <property type="term" value="F:phosphorelay response regulator activity"/>
    <property type="evidence" value="ECO:0007669"/>
    <property type="project" value="InterPro"/>
</dbReference>
<feature type="transmembrane region" description="Helical" evidence="3">
    <location>
        <begin position="122"/>
        <end position="144"/>
    </location>
</feature>
<keyword evidence="3" id="KW-1133">Transmembrane helix</keyword>
<keyword evidence="3" id="KW-0812">Transmembrane</keyword>
<dbReference type="PANTHER" id="PTHR37299">
    <property type="entry name" value="TRANSCRIPTIONAL REGULATOR-RELATED"/>
    <property type="match status" value="1"/>
</dbReference>
<evidence type="ECO:0000256" key="2">
    <source>
        <dbReference type="SAM" id="MobiDB-lite"/>
    </source>
</evidence>
<dbReference type="Proteomes" id="UP000317839">
    <property type="component" value="Unassembled WGS sequence"/>
</dbReference>
<dbReference type="OrthoDB" id="9781059at2"/>
<organism evidence="5 6">
    <name type="scientific">Aliikangiella marina</name>
    <dbReference type="NCBI Taxonomy" id="1712262"/>
    <lineage>
        <taxon>Bacteria</taxon>
        <taxon>Pseudomonadati</taxon>
        <taxon>Pseudomonadota</taxon>
        <taxon>Gammaproteobacteria</taxon>
        <taxon>Oceanospirillales</taxon>
        <taxon>Pleioneaceae</taxon>
        <taxon>Aliikangiella</taxon>
    </lineage>
</organism>
<dbReference type="SMART" id="SM00850">
    <property type="entry name" value="LytTR"/>
    <property type="match status" value="1"/>
</dbReference>
<dbReference type="PROSITE" id="PS50930">
    <property type="entry name" value="HTH_LYTTR"/>
    <property type="match status" value="1"/>
</dbReference>
<feature type="domain" description="HTH LytTR-type" evidence="4">
    <location>
        <begin position="193"/>
        <end position="282"/>
    </location>
</feature>
<feature type="region of interest" description="Disordered" evidence="2">
    <location>
        <begin position="155"/>
        <end position="177"/>
    </location>
</feature>
<name>A0A545T7E9_9GAMM</name>
<evidence type="ECO:0000259" key="4">
    <source>
        <dbReference type="PROSITE" id="PS50930"/>
    </source>
</evidence>
<dbReference type="Pfam" id="PF04397">
    <property type="entry name" value="LytTR"/>
    <property type="match status" value="1"/>
</dbReference>
<proteinExistence type="predicted"/>
<keyword evidence="1" id="KW-0902">Two-component regulatory system</keyword>
<gene>
    <name evidence="5" type="ORF">FLL45_17025</name>
</gene>
<keyword evidence="3" id="KW-0472">Membrane</keyword>
<sequence length="285" mass="31893">MSGQFNFGDVKPSQYFLGIAAVLGLLFFLISPASEDSRSWINMLQWQVQTLGPMLFLIVIHAALLQLGWFQRLGVWLKLVVSGGLATLAFTPIALFSDVVFANESVTRENVVEALWEEWGAMGPPVLLCWLAINAPFILGLKLIRQTELTATRNSSDESSAKKLPANNSRQFDSTKEETSSPIFKMIPTALGNDIIFLKAELHYLSVTTTLGNSLILYNIKDAESELPDDNGFRCHRSYWVAKKHIDSFKRQGRQGIIRLTNGEEVPVSRRYLSELTAKLKPLEC</sequence>